<dbReference type="AlphaFoldDB" id="A0A4T0NKV5"/>
<keyword evidence="1" id="KW-0812">Transmembrane</keyword>
<feature type="transmembrane region" description="Helical" evidence="1">
    <location>
        <begin position="13"/>
        <end position="34"/>
    </location>
</feature>
<organism evidence="2 3">
    <name type="scientific">Wallemia mellicola</name>
    <dbReference type="NCBI Taxonomy" id="1708541"/>
    <lineage>
        <taxon>Eukaryota</taxon>
        <taxon>Fungi</taxon>
        <taxon>Dikarya</taxon>
        <taxon>Basidiomycota</taxon>
        <taxon>Wallemiomycotina</taxon>
        <taxon>Wallemiomycetes</taxon>
        <taxon>Wallemiales</taxon>
        <taxon>Wallemiaceae</taxon>
        <taxon>Wallemia</taxon>
    </lineage>
</organism>
<reference evidence="2 3" key="1">
    <citation type="submission" date="2019-03" db="EMBL/GenBank/DDBJ databases">
        <title>Sequencing 25 genomes of Wallemia mellicola.</title>
        <authorList>
            <person name="Gostincar C."/>
        </authorList>
    </citation>
    <scope>NUCLEOTIDE SEQUENCE [LARGE SCALE GENOMIC DNA]</scope>
    <source>
        <strain evidence="2 3">EXF-1262</strain>
    </source>
</reference>
<protein>
    <submittedName>
        <fullName evidence="2">Uncharacterized protein</fullName>
    </submittedName>
</protein>
<dbReference type="EMBL" id="SPRH01000045">
    <property type="protein sequence ID" value="TIB97651.1"/>
    <property type="molecule type" value="Genomic_DNA"/>
</dbReference>
<accession>A0A4T0NKV5</accession>
<evidence type="ECO:0000256" key="1">
    <source>
        <dbReference type="SAM" id="Phobius"/>
    </source>
</evidence>
<keyword evidence="1" id="KW-0472">Membrane</keyword>
<dbReference type="Proteomes" id="UP000307169">
    <property type="component" value="Unassembled WGS sequence"/>
</dbReference>
<sequence>MAIIALFFPPLPAYIQTILLLCRYLAFSVTFPILARSRSNKLIGDRLLDASAYVVFRTLGIYARRVRVVDKAGKSVAVDMIPPLSSTSNTPPKQKGTLKASFLDGINNESLNRRSINQNCLKTLANNLKLNSNELTAHQAANVPLPADADKGLNHRRPLAAA</sequence>
<comment type="caution">
    <text evidence="2">The sequence shown here is derived from an EMBL/GenBank/DDBJ whole genome shotgun (WGS) entry which is preliminary data.</text>
</comment>
<keyword evidence="1" id="KW-1133">Transmembrane helix</keyword>
<evidence type="ECO:0000313" key="3">
    <source>
        <dbReference type="Proteomes" id="UP000307169"/>
    </source>
</evidence>
<name>A0A4T0NKV5_9BASI</name>
<evidence type="ECO:0000313" key="2">
    <source>
        <dbReference type="EMBL" id="TIB97651.1"/>
    </source>
</evidence>
<gene>
    <name evidence="2" type="ORF">E3Q17_03318</name>
</gene>
<proteinExistence type="predicted"/>